<name>A0A4R7LPD2_9RHOB</name>
<comment type="caution">
    <text evidence="2">The sequence shown here is derived from an EMBL/GenBank/DDBJ whole genome shotgun (WGS) entry which is preliminary data.</text>
</comment>
<organism evidence="2 3">
    <name type="scientific">Litoreibacter halocynthiae</name>
    <dbReference type="NCBI Taxonomy" id="1242689"/>
    <lineage>
        <taxon>Bacteria</taxon>
        <taxon>Pseudomonadati</taxon>
        <taxon>Pseudomonadota</taxon>
        <taxon>Alphaproteobacteria</taxon>
        <taxon>Rhodobacterales</taxon>
        <taxon>Roseobacteraceae</taxon>
        <taxon>Litoreibacter</taxon>
    </lineage>
</organism>
<sequence>MMICKADFEELFPHVFAPREQPVHDLLLKGDPKQAKAAPEEGPNVLARKLPSGEKPGAGAGQDRQAQHV</sequence>
<reference evidence="2 3" key="1">
    <citation type="submission" date="2019-03" db="EMBL/GenBank/DDBJ databases">
        <title>Genomic Encyclopedia of Archaeal and Bacterial Type Strains, Phase II (KMG-II): from individual species to whole genera.</title>
        <authorList>
            <person name="Goeker M."/>
        </authorList>
    </citation>
    <scope>NUCLEOTIDE SEQUENCE [LARGE SCALE GENOMIC DNA]</scope>
    <source>
        <strain evidence="2 3">DSM 29467</strain>
    </source>
</reference>
<proteinExistence type="predicted"/>
<feature type="region of interest" description="Disordered" evidence="1">
    <location>
        <begin position="30"/>
        <end position="69"/>
    </location>
</feature>
<dbReference type="OrthoDB" id="7862974at2"/>
<dbReference type="Proteomes" id="UP000294563">
    <property type="component" value="Unassembled WGS sequence"/>
</dbReference>
<protein>
    <submittedName>
        <fullName evidence="2">Uncharacterized protein</fullName>
    </submittedName>
</protein>
<dbReference type="RefSeq" id="WP_134013567.1">
    <property type="nucleotide sequence ID" value="NZ_SOBH01000001.1"/>
</dbReference>
<evidence type="ECO:0000313" key="2">
    <source>
        <dbReference type="EMBL" id="TDT77977.1"/>
    </source>
</evidence>
<dbReference type="AlphaFoldDB" id="A0A4R7LPD2"/>
<keyword evidence="3" id="KW-1185">Reference proteome</keyword>
<accession>A0A4R7LPD2</accession>
<dbReference type="EMBL" id="SOBH01000001">
    <property type="protein sequence ID" value="TDT77977.1"/>
    <property type="molecule type" value="Genomic_DNA"/>
</dbReference>
<gene>
    <name evidence="2" type="ORF">BDE40_1278</name>
</gene>
<evidence type="ECO:0000313" key="3">
    <source>
        <dbReference type="Proteomes" id="UP000294563"/>
    </source>
</evidence>
<evidence type="ECO:0000256" key="1">
    <source>
        <dbReference type="SAM" id="MobiDB-lite"/>
    </source>
</evidence>